<dbReference type="Proteomes" id="UP000215914">
    <property type="component" value="Unassembled WGS sequence"/>
</dbReference>
<evidence type="ECO:0000313" key="3">
    <source>
        <dbReference type="Proteomes" id="UP000215914"/>
    </source>
</evidence>
<keyword evidence="1" id="KW-1133">Transmembrane helix</keyword>
<dbReference type="Gramene" id="mRNA:HanXRQr2_Chr05g0197811">
    <property type="protein sequence ID" value="CDS:HanXRQr2_Chr05g0197811.1"/>
    <property type="gene ID" value="HanXRQr2_Chr05g0197811"/>
</dbReference>
<reference evidence="2" key="1">
    <citation type="journal article" date="2017" name="Nature">
        <title>The sunflower genome provides insights into oil metabolism, flowering and Asterid evolution.</title>
        <authorList>
            <person name="Badouin H."/>
            <person name="Gouzy J."/>
            <person name="Grassa C.J."/>
            <person name="Murat F."/>
            <person name="Staton S.E."/>
            <person name="Cottret L."/>
            <person name="Lelandais-Briere C."/>
            <person name="Owens G.L."/>
            <person name="Carrere S."/>
            <person name="Mayjonade B."/>
            <person name="Legrand L."/>
            <person name="Gill N."/>
            <person name="Kane N.C."/>
            <person name="Bowers J.E."/>
            <person name="Hubner S."/>
            <person name="Bellec A."/>
            <person name="Berard A."/>
            <person name="Berges H."/>
            <person name="Blanchet N."/>
            <person name="Boniface M.C."/>
            <person name="Brunel D."/>
            <person name="Catrice O."/>
            <person name="Chaidir N."/>
            <person name="Claudel C."/>
            <person name="Donnadieu C."/>
            <person name="Faraut T."/>
            <person name="Fievet G."/>
            <person name="Helmstetter N."/>
            <person name="King M."/>
            <person name="Knapp S.J."/>
            <person name="Lai Z."/>
            <person name="Le Paslier M.C."/>
            <person name="Lippi Y."/>
            <person name="Lorenzon L."/>
            <person name="Mandel J.R."/>
            <person name="Marage G."/>
            <person name="Marchand G."/>
            <person name="Marquand E."/>
            <person name="Bret-Mestries E."/>
            <person name="Morien E."/>
            <person name="Nambeesan S."/>
            <person name="Nguyen T."/>
            <person name="Pegot-Espagnet P."/>
            <person name="Pouilly N."/>
            <person name="Raftis F."/>
            <person name="Sallet E."/>
            <person name="Schiex T."/>
            <person name="Thomas J."/>
            <person name="Vandecasteele C."/>
            <person name="Vares D."/>
            <person name="Vear F."/>
            <person name="Vautrin S."/>
            <person name="Crespi M."/>
            <person name="Mangin B."/>
            <person name="Burke J.M."/>
            <person name="Salse J."/>
            <person name="Munos S."/>
            <person name="Vincourt P."/>
            <person name="Rieseberg L.H."/>
            <person name="Langlade N.B."/>
        </authorList>
    </citation>
    <scope>NUCLEOTIDE SEQUENCE</scope>
    <source>
        <tissue evidence="2">Leaves</tissue>
    </source>
</reference>
<organism evidence="2 3">
    <name type="scientific">Helianthus annuus</name>
    <name type="common">Common sunflower</name>
    <dbReference type="NCBI Taxonomy" id="4232"/>
    <lineage>
        <taxon>Eukaryota</taxon>
        <taxon>Viridiplantae</taxon>
        <taxon>Streptophyta</taxon>
        <taxon>Embryophyta</taxon>
        <taxon>Tracheophyta</taxon>
        <taxon>Spermatophyta</taxon>
        <taxon>Magnoliopsida</taxon>
        <taxon>eudicotyledons</taxon>
        <taxon>Gunneridae</taxon>
        <taxon>Pentapetalae</taxon>
        <taxon>asterids</taxon>
        <taxon>campanulids</taxon>
        <taxon>Asterales</taxon>
        <taxon>Asteraceae</taxon>
        <taxon>Asteroideae</taxon>
        <taxon>Heliantheae alliance</taxon>
        <taxon>Heliantheae</taxon>
        <taxon>Helianthus</taxon>
    </lineage>
</organism>
<accession>A0A9K3IWL8</accession>
<feature type="transmembrane region" description="Helical" evidence="1">
    <location>
        <begin position="50"/>
        <end position="72"/>
    </location>
</feature>
<keyword evidence="1" id="KW-0472">Membrane</keyword>
<keyword evidence="3" id="KW-1185">Reference proteome</keyword>
<proteinExistence type="predicted"/>
<reference evidence="2" key="2">
    <citation type="submission" date="2020-06" db="EMBL/GenBank/DDBJ databases">
        <title>Helianthus annuus Genome sequencing and assembly Release 2.</title>
        <authorList>
            <person name="Gouzy J."/>
            <person name="Langlade N."/>
            <person name="Munos S."/>
        </authorList>
    </citation>
    <scope>NUCLEOTIDE SEQUENCE</scope>
    <source>
        <tissue evidence="2">Leaves</tissue>
    </source>
</reference>
<protein>
    <submittedName>
        <fullName evidence="2">Uncharacterized protein</fullName>
    </submittedName>
</protein>
<gene>
    <name evidence="2" type="ORF">HanXRQr2_Chr05g0197811</name>
</gene>
<name>A0A9K3IWL8_HELAN</name>
<keyword evidence="1" id="KW-0812">Transmembrane</keyword>
<comment type="caution">
    <text evidence="2">The sequence shown here is derived from an EMBL/GenBank/DDBJ whole genome shotgun (WGS) entry which is preliminary data.</text>
</comment>
<sequence>MHMCIYMYQHEIRCFGTLISLSSIISSIIHKHAHVHFCHFFDKFRNSLQLLDNCTFIYTIMCNTILFTLPILEMHMCIYMYQHEIRCFEHYFEYTFPFIYHTIHNTLPLPPTIHNTIPLPLTIHNTIPLPIFSLYYMYVKTIYTIQSTY</sequence>
<evidence type="ECO:0000256" key="1">
    <source>
        <dbReference type="SAM" id="Phobius"/>
    </source>
</evidence>
<evidence type="ECO:0000313" key="2">
    <source>
        <dbReference type="EMBL" id="KAF5804506.1"/>
    </source>
</evidence>
<dbReference type="EMBL" id="MNCJ02000320">
    <property type="protein sequence ID" value="KAF5804506.1"/>
    <property type="molecule type" value="Genomic_DNA"/>
</dbReference>
<dbReference type="AlphaFoldDB" id="A0A9K3IWL8"/>